<feature type="domain" description="Phage capsid-like C-terminal" evidence="2">
    <location>
        <begin position="40"/>
        <end position="284"/>
    </location>
</feature>
<accession>A0A6N2UX50</accession>
<evidence type="ECO:0000256" key="1">
    <source>
        <dbReference type="ARBA" id="ARBA00004328"/>
    </source>
</evidence>
<dbReference type="EMBL" id="JAWLRA010000037">
    <property type="protein sequence ID" value="MDW3127432.1"/>
    <property type="molecule type" value="Genomic_DNA"/>
</dbReference>
<evidence type="ECO:0000259" key="2">
    <source>
        <dbReference type="Pfam" id="PF05065"/>
    </source>
</evidence>
<dbReference type="Proteomes" id="UP001277803">
    <property type="component" value="Unassembled WGS sequence"/>
</dbReference>
<proteinExistence type="predicted"/>
<dbReference type="Pfam" id="PF05065">
    <property type="entry name" value="Phage_capsid"/>
    <property type="match status" value="1"/>
</dbReference>
<dbReference type="AlphaFoldDB" id="A0A6N2UX50"/>
<dbReference type="InterPro" id="IPR054612">
    <property type="entry name" value="Phage_capsid-like_C"/>
</dbReference>
<organism evidence="4">
    <name type="scientific">Bifidobacterium longum</name>
    <dbReference type="NCBI Taxonomy" id="216816"/>
    <lineage>
        <taxon>Bacteria</taxon>
        <taxon>Bacillati</taxon>
        <taxon>Actinomycetota</taxon>
        <taxon>Actinomycetes</taxon>
        <taxon>Bifidobacteriales</taxon>
        <taxon>Bifidobacteriaceae</taxon>
        <taxon>Bifidobacterium</taxon>
    </lineage>
</organism>
<dbReference type="NCBIfam" id="TIGR01554">
    <property type="entry name" value="major_cap_HK97"/>
    <property type="match status" value="1"/>
</dbReference>
<reference evidence="4" key="1">
    <citation type="submission" date="2019-11" db="EMBL/GenBank/DDBJ databases">
        <authorList>
            <person name="Feng L."/>
        </authorList>
    </citation>
    <scope>NUCLEOTIDE SEQUENCE</scope>
    <source>
        <strain evidence="4">BlongumLFYP82</strain>
    </source>
</reference>
<dbReference type="EMBL" id="CACRSV010000037">
    <property type="protein sequence ID" value="VYT19526.1"/>
    <property type="molecule type" value="Genomic_DNA"/>
</dbReference>
<dbReference type="RefSeq" id="WP_144169915.1">
    <property type="nucleotide sequence ID" value="NZ_CACRSV010000037.1"/>
</dbReference>
<reference evidence="3" key="2">
    <citation type="submission" date="2023-10" db="EMBL/GenBank/DDBJ databases">
        <title>Rapid discrimination of Bifidobacterium longum Subspecies based on MALDI-TOF MS and Machine Learning.</title>
        <authorList>
            <person name="Chen J."/>
        </authorList>
    </citation>
    <scope>NUCLEOTIDE SEQUENCE</scope>
    <source>
        <strain evidence="3">YGMCC0039</strain>
    </source>
</reference>
<evidence type="ECO:0000313" key="4">
    <source>
        <dbReference type="EMBL" id="VYT19526.1"/>
    </source>
</evidence>
<name>A0A6N2UX50_BIFLN</name>
<sequence>MTVTALPGFGSVSSAPAKQIIPDAGVFAQTTIAGSVQGDSPSLYVPYIGTRAAASIVAEGADINESDTKPLELAIRTQKVAVLNVFSNESGAQSAASNGTAGGSGIDVVGMLTDGMKKTIIDKANAILWQNPAPAEGKPQTAPTGLFNYPGIIQGGNITDTLDPIVDAIAAISTNGGAPTGLVMNYGVWAYLLKLRDAEGRLIISPDVANTPTPALFGLPVHLDGMAPDGKILVNSVGDVYSATGDINIARTDDRYFERDSFGVRLTFRFGWGVPYPDHLAVITVNKK</sequence>
<dbReference type="SUPFAM" id="SSF56563">
    <property type="entry name" value="Major capsid protein gp5"/>
    <property type="match status" value="1"/>
</dbReference>
<dbReference type="Gene3D" id="3.30.2320.10">
    <property type="entry name" value="hypothetical protein PF0899 domain"/>
    <property type="match status" value="1"/>
</dbReference>
<comment type="subcellular location">
    <subcellularLocation>
        <location evidence="1">Virion</location>
    </subcellularLocation>
</comment>
<evidence type="ECO:0000313" key="3">
    <source>
        <dbReference type="EMBL" id="MDW3127432.1"/>
    </source>
</evidence>
<protein>
    <submittedName>
        <fullName evidence="4">Phage capsid family protein</fullName>
    </submittedName>
    <submittedName>
        <fullName evidence="3">Phage major capsid protein</fullName>
    </submittedName>
</protein>
<dbReference type="InterPro" id="IPR024455">
    <property type="entry name" value="Phage_capsid"/>
</dbReference>
<gene>
    <name evidence="4" type="ORF">BLLFYP82_02038</name>
    <name evidence="3" type="ORF">RS890_10225</name>
</gene>